<dbReference type="Gene3D" id="3.30.70.20">
    <property type="match status" value="1"/>
</dbReference>
<feature type="domain" description="4Fe-4S ferredoxin-type" evidence="10">
    <location>
        <begin position="147"/>
        <end position="181"/>
    </location>
</feature>
<keyword evidence="4 9" id="KW-0479">Metal-binding</keyword>
<comment type="pathway">
    <text evidence="9">Cofactor metabolism; coenzyme M-coenzyme B heterodisulfide reduction; coenzyme B and coenzyme M from coenzyme M-coenzyme B heterodisulfide: step 1/1.</text>
</comment>
<gene>
    <name evidence="11" type="ORF">AC482_00820</name>
</gene>
<dbReference type="Gene3D" id="3.40.50.720">
    <property type="entry name" value="NAD(P)-binding Rossmann-like Domain"/>
    <property type="match status" value="1"/>
</dbReference>
<dbReference type="Proteomes" id="UP000037210">
    <property type="component" value="Unassembled WGS sequence"/>
</dbReference>
<keyword evidence="9" id="KW-0285">Flavoprotein</keyword>
<dbReference type="InterPro" id="IPR036188">
    <property type="entry name" value="FAD/NAD-bd_sf"/>
</dbReference>
<dbReference type="PROSITE" id="PS00198">
    <property type="entry name" value="4FE4S_FER_1"/>
    <property type="match status" value="2"/>
</dbReference>
<keyword evidence="6 9" id="KW-0560">Oxidoreductase</keyword>
<dbReference type="GO" id="GO:0051539">
    <property type="term" value="F:4 iron, 4 sulfur cluster binding"/>
    <property type="evidence" value="ECO:0007669"/>
    <property type="project" value="UniProtKB-UniRule"/>
</dbReference>
<dbReference type="PANTHER" id="PTHR43498:SF1">
    <property type="entry name" value="COB--COM HETERODISULFIDE REDUCTASE IRON-SULFUR SUBUNIT A"/>
    <property type="match status" value="1"/>
</dbReference>
<comment type="subunit">
    <text evidence="9">The ferredoxin:CoB-CoM heterodisulfide reductase is composed of three subunits; HdrA, HdrB and HdrC.</text>
</comment>
<evidence type="ECO:0000256" key="9">
    <source>
        <dbReference type="RuleBase" id="RU366072"/>
    </source>
</evidence>
<dbReference type="SUPFAM" id="SSF51905">
    <property type="entry name" value="FAD/NAD(P)-binding domain"/>
    <property type="match status" value="2"/>
</dbReference>
<proteinExistence type="inferred from homology"/>
<keyword evidence="8 9" id="KW-0411">Iron-sulfur</keyword>
<evidence type="ECO:0000256" key="7">
    <source>
        <dbReference type="ARBA" id="ARBA00023004"/>
    </source>
</evidence>
<organism evidence="11 12">
    <name type="scientific">miscellaneous Crenarchaeota group-15 archaeon DG-45</name>
    <dbReference type="NCBI Taxonomy" id="1685127"/>
    <lineage>
        <taxon>Archaea</taxon>
        <taxon>Candidatus Bathyarchaeota</taxon>
        <taxon>MCG-15</taxon>
    </lineage>
</organism>
<feature type="domain" description="4Fe-4S ferredoxin-type" evidence="10">
    <location>
        <begin position="99"/>
        <end position="130"/>
    </location>
</feature>
<dbReference type="InterPro" id="IPR017900">
    <property type="entry name" value="4Fe4S_Fe_S_CS"/>
</dbReference>
<evidence type="ECO:0000256" key="5">
    <source>
        <dbReference type="ARBA" id="ARBA00022827"/>
    </source>
</evidence>
<evidence type="ECO:0000313" key="11">
    <source>
        <dbReference type="EMBL" id="KON31412.1"/>
    </source>
</evidence>
<dbReference type="Pfam" id="PF13450">
    <property type="entry name" value="NAD_binding_8"/>
    <property type="match status" value="1"/>
</dbReference>
<evidence type="ECO:0000256" key="8">
    <source>
        <dbReference type="ARBA" id="ARBA00023014"/>
    </source>
</evidence>
<evidence type="ECO:0000313" key="12">
    <source>
        <dbReference type="Proteomes" id="UP000037210"/>
    </source>
</evidence>
<evidence type="ECO:0000256" key="3">
    <source>
        <dbReference type="ARBA" id="ARBA00022485"/>
    </source>
</evidence>
<dbReference type="Pfam" id="PF07992">
    <property type="entry name" value="Pyr_redox_2"/>
    <property type="match status" value="1"/>
</dbReference>
<dbReference type="EMBL" id="LFWZ01000005">
    <property type="protein sequence ID" value="KON31412.1"/>
    <property type="molecule type" value="Genomic_DNA"/>
</dbReference>
<evidence type="ECO:0000256" key="6">
    <source>
        <dbReference type="ARBA" id="ARBA00023002"/>
    </source>
</evidence>
<keyword evidence="5 9" id="KW-0274">FAD</keyword>
<comment type="function">
    <text evidence="9">Part of a complex that catalyzes the reversible reduction of CoM-S-S-CoB to the thiol-coenzymes H-S-CoM (coenzyme M) and H-S-CoB (coenzyme B).</text>
</comment>
<keyword evidence="7 9" id="KW-0408">Iron</keyword>
<dbReference type="Pfam" id="PF12831">
    <property type="entry name" value="FAD_oxidored"/>
    <property type="match status" value="1"/>
</dbReference>
<name>A0A0M0BS45_9ARCH</name>
<dbReference type="InterPro" id="IPR017896">
    <property type="entry name" value="4Fe4S_Fe-S-bd"/>
</dbReference>
<feature type="domain" description="4Fe-4S ferredoxin-type" evidence="10">
    <location>
        <begin position="961"/>
        <end position="990"/>
    </location>
</feature>
<evidence type="ECO:0000256" key="4">
    <source>
        <dbReference type="ARBA" id="ARBA00022723"/>
    </source>
</evidence>
<dbReference type="GO" id="GO:0016491">
    <property type="term" value="F:oxidoreductase activity"/>
    <property type="evidence" value="ECO:0007669"/>
    <property type="project" value="UniProtKB-UniRule"/>
</dbReference>
<evidence type="ECO:0000256" key="2">
    <source>
        <dbReference type="ARBA" id="ARBA00006561"/>
    </source>
</evidence>
<dbReference type="GO" id="GO:0046872">
    <property type="term" value="F:metal ion binding"/>
    <property type="evidence" value="ECO:0007669"/>
    <property type="project" value="UniProtKB-KW"/>
</dbReference>
<dbReference type="PATRIC" id="fig|1685127.3.peg.140"/>
<feature type="domain" description="4Fe-4S ferredoxin-type" evidence="10">
    <location>
        <begin position="928"/>
        <end position="957"/>
    </location>
</feature>
<comment type="cofactor">
    <cofactor evidence="1 9">
        <name>FAD</name>
        <dbReference type="ChEBI" id="CHEBI:57692"/>
    </cofactor>
</comment>
<dbReference type="PROSITE" id="PS51379">
    <property type="entry name" value="4FE4S_FER_2"/>
    <property type="match status" value="4"/>
</dbReference>
<keyword evidence="3 9" id="KW-0004">4Fe-4S</keyword>
<comment type="cofactor">
    <cofactor evidence="9">
        <name>[4Fe-4S] cluster</name>
        <dbReference type="ChEBI" id="CHEBI:49883"/>
    </cofactor>
</comment>
<dbReference type="Pfam" id="PF14697">
    <property type="entry name" value="Fer4_21"/>
    <property type="match status" value="1"/>
</dbReference>
<dbReference type="PANTHER" id="PTHR43498">
    <property type="entry name" value="FERREDOXIN:COB-COM HETERODISULFIDE REDUCTASE SUBUNIT A"/>
    <property type="match status" value="1"/>
</dbReference>
<comment type="similarity">
    <text evidence="2 9">Belongs to the HdrA family.</text>
</comment>
<reference evidence="11 12" key="1">
    <citation type="submission" date="2015-06" db="EMBL/GenBank/DDBJ databases">
        <title>New insights into the roles of widespread benthic archaea in carbon and nitrogen cycling.</title>
        <authorList>
            <person name="Lazar C.S."/>
            <person name="Baker B.J."/>
            <person name="Seitz K.W."/>
            <person name="Hyde A.S."/>
            <person name="Dick G.J."/>
            <person name="Hinrichs K.-U."/>
            <person name="Teske A.P."/>
        </authorList>
    </citation>
    <scope>NUCLEOTIDE SEQUENCE [LARGE SCALE GENOMIC DNA]</scope>
    <source>
        <strain evidence="11">DG-45</strain>
    </source>
</reference>
<dbReference type="UniPathway" id="UPA00647">
    <property type="reaction ID" value="UER00700"/>
</dbReference>
<comment type="caution">
    <text evidence="11">The sequence shown here is derived from an EMBL/GenBank/DDBJ whole genome shotgun (WGS) entry which is preliminary data.</text>
</comment>
<evidence type="ECO:0000259" key="10">
    <source>
        <dbReference type="PROSITE" id="PS51379"/>
    </source>
</evidence>
<evidence type="ECO:0000256" key="1">
    <source>
        <dbReference type="ARBA" id="ARBA00001974"/>
    </source>
</evidence>
<dbReference type="InterPro" id="IPR039650">
    <property type="entry name" value="HdrA-like"/>
</dbReference>
<dbReference type="Gene3D" id="3.30.70.3270">
    <property type="match status" value="1"/>
</dbReference>
<dbReference type="EC" id="1.8.-.-" evidence="9"/>
<dbReference type="Gene3D" id="3.50.50.60">
    <property type="entry name" value="FAD/NAD(P)-binding domain"/>
    <property type="match status" value="2"/>
</dbReference>
<dbReference type="AlphaFoldDB" id="A0A0M0BS45"/>
<dbReference type="SUPFAM" id="SSF54862">
    <property type="entry name" value="4Fe-4S ferredoxins"/>
    <property type="match status" value="1"/>
</dbReference>
<dbReference type="InterPro" id="IPR023753">
    <property type="entry name" value="FAD/NAD-binding_dom"/>
</dbReference>
<dbReference type="Pfam" id="PF00037">
    <property type="entry name" value="Fer4"/>
    <property type="match status" value="1"/>
</dbReference>
<accession>A0A0M0BS45</accession>
<protein>
    <recommendedName>
        <fullName evidence="9">CoB--CoM heterodisulfide reductase iron-sulfur subunit A</fullName>
        <ecNumber evidence="9">1.8.-.-</ecNumber>
    </recommendedName>
</protein>
<sequence length="1009" mass="109532">MASGRAGAALVVGGGISGMQASLDLANAGFKVYLVERSPSIGGTMARLDKTFPTMDCAICILAPKMVEVSRHPNIVLLTCAQVSGIAGTAGDFTVEVKRRPRYVDEARCVGCGVCASRCPSRVPDEFQMGLAERRAIYLPFPQSVPLVYSIDPDHCLYLTRGICRVCEKFCEAGAIDFDQREETLSLNVAAVIISPGVTPFDPSEIKEFGYGRYENVVTALELERIVSATGPTKGHLIRPSDKKAPGRVAFIQCVGSRSLADGYPYCSSVCCMHAMKEALLIKEHSPGTECAIFFMDLRAFGKEFEDFYSRAEEEHGIRFVRCRVSHLDEIPESGSLALSYVEDGEMKREEFDLAVLSVGLRPSDHAGELARVLGIELDEHGFCATRPFSPSETSRAGVYVCGAFSMPMDIPDGVAQASGAASKAAGLMAEGRGSLVSVKEYPQERDVEGEEPRIGAFICHCGINIGGVVDVPEVVRYAGTLPGVAYAEDNLYSCSQDAQESIKEKIRERRLNRVVVASCTPRTHEPLFRNTIREAGLNEYLFEMANIRDQCSWVHTDEPERATEKAKDLVRMTVAKARLLRPLEKPSVGVTPVGLVIGGGLSGMTAALELARQGFEAHLVEKEEELGGNLRDIRYALGDVDPQAQLKSIIREVRGERRIHVHTGARIVDIEGYVGNYATTLASGGEERRIEHGAIIVATGGVEYRPGEYLYGADERVVTQIELEQLMAEGGLDAETVVMIQCVGSRNDERPYCSRICCGEAVKNALKIKELSPDTEVYVLYRDIRTYGLMEGYYAEAASRGVLFIRYDEGREPEVSSDGGLRVLVTDPVLREEVLLEPDLLVLSVATLPNPENRELAQMMKVPLSKDGFFLEAHMKLRPVDFATDGIFLCGLAHSPKFIDESISQACGAAARAATVLSKESLEIEGAIARVDDAMCSGCGMCEAVCRYGAVQVGLRDGEPKAEVLEALCKGCGTCASACPAKAITMEHFADGQILAQVRAALMEEAVP</sequence>